<comment type="caution">
    <text evidence="1">The sequence shown here is derived from an EMBL/GenBank/DDBJ whole genome shotgun (WGS) entry which is preliminary data.</text>
</comment>
<name>A0A7C9HT62_9DEIO</name>
<dbReference type="AlphaFoldDB" id="A0A7C9HT62"/>
<keyword evidence="2" id="KW-1185">Reference proteome</keyword>
<dbReference type="Proteomes" id="UP000483286">
    <property type="component" value="Unassembled WGS sequence"/>
</dbReference>
<organism evidence="1 2">
    <name type="scientific">Deinococcus arboris</name>
    <dbReference type="NCBI Taxonomy" id="2682977"/>
    <lineage>
        <taxon>Bacteria</taxon>
        <taxon>Thermotogati</taxon>
        <taxon>Deinococcota</taxon>
        <taxon>Deinococci</taxon>
        <taxon>Deinococcales</taxon>
        <taxon>Deinococcaceae</taxon>
        <taxon>Deinococcus</taxon>
    </lineage>
</organism>
<sequence length="92" mass="10199">MTRARTIEDAAAGLLPPVLVACVRQRTPLGPLPDQPHLRARAVGLTRELLVSLLQALWMNEEATARRLAVEAQLVVRRHRLTFTEIVTGRVA</sequence>
<reference evidence="1 2" key="1">
    <citation type="submission" date="2019-12" db="EMBL/GenBank/DDBJ databases">
        <title>Deinococcus sp. HMF7620 Genome sequencing and assembly.</title>
        <authorList>
            <person name="Kang H."/>
            <person name="Kim H."/>
            <person name="Joh K."/>
        </authorList>
    </citation>
    <scope>NUCLEOTIDE SEQUENCE [LARGE SCALE GENOMIC DNA]</scope>
    <source>
        <strain evidence="1 2">HMF7620</strain>
    </source>
</reference>
<evidence type="ECO:0000313" key="2">
    <source>
        <dbReference type="Proteomes" id="UP000483286"/>
    </source>
</evidence>
<evidence type="ECO:0000313" key="1">
    <source>
        <dbReference type="EMBL" id="MVN88349.1"/>
    </source>
</evidence>
<proteinExistence type="predicted"/>
<protein>
    <submittedName>
        <fullName evidence="1">Uncharacterized protein</fullName>
    </submittedName>
</protein>
<gene>
    <name evidence="1" type="ORF">GO986_16510</name>
</gene>
<dbReference type="EMBL" id="WQLB01000026">
    <property type="protein sequence ID" value="MVN88349.1"/>
    <property type="molecule type" value="Genomic_DNA"/>
</dbReference>
<dbReference type="PROSITE" id="PS51257">
    <property type="entry name" value="PROKAR_LIPOPROTEIN"/>
    <property type="match status" value="1"/>
</dbReference>
<accession>A0A7C9HT62</accession>
<dbReference type="RefSeq" id="WP_157460408.1">
    <property type="nucleotide sequence ID" value="NZ_WQLB01000026.1"/>
</dbReference>